<evidence type="ECO:0000256" key="10">
    <source>
        <dbReference type="ARBA" id="ARBA00022989"/>
    </source>
</evidence>
<evidence type="ECO:0000256" key="8">
    <source>
        <dbReference type="ARBA" id="ARBA00022777"/>
    </source>
</evidence>
<gene>
    <name evidence="17" type="ORF">FA047_00915</name>
</gene>
<dbReference type="InterPro" id="IPR004358">
    <property type="entry name" value="Sig_transdc_His_kin-like_C"/>
</dbReference>
<dbReference type="GO" id="GO:0016020">
    <property type="term" value="C:membrane"/>
    <property type="evidence" value="ECO:0007669"/>
    <property type="project" value="UniProtKB-SubCell"/>
</dbReference>
<dbReference type="SMART" id="SM00304">
    <property type="entry name" value="HAMP"/>
    <property type="match status" value="1"/>
</dbReference>
<dbReference type="PROSITE" id="PS50112">
    <property type="entry name" value="PAS"/>
    <property type="match status" value="1"/>
</dbReference>
<dbReference type="PANTHER" id="PTHR42878:SF7">
    <property type="entry name" value="SENSOR HISTIDINE KINASE GLRK"/>
    <property type="match status" value="1"/>
</dbReference>
<dbReference type="Gene3D" id="6.10.340.10">
    <property type="match status" value="1"/>
</dbReference>
<evidence type="ECO:0000259" key="16">
    <source>
        <dbReference type="PROSITE" id="PS50885"/>
    </source>
</evidence>
<dbReference type="GO" id="GO:0007234">
    <property type="term" value="P:osmosensory signaling via phosphorelay pathway"/>
    <property type="evidence" value="ECO:0007669"/>
    <property type="project" value="TreeGrafter"/>
</dbReference>
<evidence type="ECO:0000259" key="15">
    <source>
        <dbReference type="PROSITE" id="PS50112"/>
    </source>
</evidence>
<organism evidence="17 18">
    <name type="scientific">Pedobacter frigoris</name>
    <dbReference type="NCBI Taxonomy" id="2571272"/>
    <lineage>
        <taxon>Bacteria</taxon>
        <taxon>Pseudomonadati</taxon>
        <taxon>Bacteroidota</taxon>
        <taxon>Sphingobacteriia</taxon>
        <taxon>Sphingobacteriales</taxon>
        <taxon>Sphingobacteriaceae</taxon>
        <taxon>Pedobacter</taxon>
    </lineage>
</organism>
<keyword evidence="8" id="KW-0418">Kinase</keyword>
<dbReference type="InterPro" id="IPR050351">
    <property type="entry name" value="BphY/WalK/GraS-like"/>
</dbReference>
<dbReference type="NCBIfam" id="TIGR00229">
    <property type="entry name" value="sensory_box"/>
    <property type="match status" value="1"/>
</dbReference>
<dbReference type="GO" id="GO:0030295">
    <property type="term" value="F:protein kinase activator activity"/>
    <property type="evidence" value="ECO:0007669"/>
    <property type="project" value="TreeGrafter"/>
</dbReference>
<evidence type="ECO:0000256" key="9">
    <source>
        <dbReference type="ARBA" id="ARBA00022840"/>
    </source>
</evidence>
<evidence type="ECO:0000256" key="5">
    <source>
        <dbReference type="ARBA" id="ARBA00022679"/>
    </source>
</evidence>
<feature type="domain" description="Histidine kinase" evidence="14">
    <location>
        <begin position="226"/>
        <end position="432"/>
    </location>
</feature>
<dbReference type="Gene3D" id="3.30.450.20">
    <property type="entry name" value="PAS domain"/>
    <property type="match status" value="1"/>
</dbReference>
<feature type="transmembrane region" description="Helical" evidence="13">
    <location>
        <begin position="7"/>
        <end position="25"/>
    </location>
</feature>
<keyword evidence="9" id="KW-0067">ATP-binding</keyword>
<dbReference type="InterPro" id="IPR035965">
    <property type="entry name" value="PAS-like_dom_sf"/>
</dbReference>
<evidence type="ECO:0000256" key="6">
    <source>
        <dbReference type="ARBA" id="ARBA00022692"/>
    </source>
</evidence>
<dbReference type="AlphaFoldDB" id="A0A4U1CLK0"/>
<dbReference type="InterPro" id="IPR000014">
    <property type="entry name" value="PAS"/>
</dbReference>
<dbReference type="SUPFAM" id="SSF55785">
    <property type="entry name" value="PYP-like sensor domain (PAS domain)"/>
    <property type="match status" value="1"/>
</dbReference>
<dbReference type="EMBL" id="SWBQ01000001">
    <property type="protein sequence ID" value="TKC08691.1"/>
    <property type="molecule type" value="Genomic_DNA"/>
</dbReference>
<dbReference type="InterPro" id="IPR003594">
    <property type="entry name" value="HATPase_dom"/>
</dbReference>
<evidence type="ECO:0000256" key="4">
    <source>
        <dbReference type="ARBA" id="ARBA00022553"/>
    </source>
</evidence>
<dbReference type="Pfam" id="PF02518">
    <property type="entry name" value="HATPase_c"/>
    <property type="match status" value="1"/>
</dbReference>
<keyword evidence="4" id="KW-0597">Phosphoprotein</keyword>
<dbReference type="Pfam" id="PF00672">
    <property type="entry name" value="HAMP"/>
    <property type="match status" value="1"/>
</dbReference>
<sequence>MKLKNKFIFFSIVIHLASIFLLVNLPTSKTYVIIVGEVLILFSIILSVWLYRGISQPAKFISAGIEAIKDQDFNTRLAKTGHKEMDRLIGVYNQMIDQLREERIRQSEKHYTLDKLIQASPSGIILLEENNRISSVNTAAVRMLGTNRETLKGMLLSDIPGQLANEIGKLENGKAEVINLNGSAVYKCQKAHFVDLGYSHYFIMIEELNDEIYKKEKNAYDKVIRIMSHETNNSIGAINSILSTVINFKDQLLIENREDYENALNVAINRNKALSNVISNFADVVKIPEPIFERYDINKLMRSVQSLMEAEGRQKQVHWKLDLCDEEIPVDIDVQQMEQVLINIVKNALEAVEINGTIVLKSSRSPLSISVADNGIGISKEIGQHLFTPFFSSKKNGQGIGLTLTREILLNHHFRFSLETDGGWTTFKVFLS</sequence>
<evidence type="ECO:0000313" key="18">
    <source>
        <dbReference type="Proteomes" id="UP000307244"/>
    </source>
</evidence>
<reference evidence="17 18" key="1">
    <citation type="submission" date="2019-04" db="EMBL/GenBank/DDBJ databases">
        <title>Pedobacter sp. RP-3-15 sp. nov., isolated from Arctic soil.</title>
        <authorList>
            <person name="Dahal R.H."/>
            <person name="Kim D.-U."/>
        </authorList>
    </citation>
    <scope>NUCLEOTIDE SEQUENCE [LARGE SCALE GENOMIC DNA]</scope>
    <source>
        <strain evidence="17 18">RP-3-15</strain>
    </source>
</reference>
<dbReference type="PANTHER" id="PTHR42878">
    <property type="entry name" value="TWO-COMPONENT HISTIDINE KINASE"/>
    <property type="match status" value="1"/>
</dbReference>
<dbReference type="InterPro" id="IPR013767">
    <property type="entry name" value="PAS_fold"/>
</dbReference>
<keyword evidence="12 13" id="KW-0472">Membrane</keyword>
<dbReference type="SUPFAM" id="SSF55874">
    <property type="entry name" value="ATPase domain of HSP90 chaperone/DNA topoisomerase II/histidine kinase"/>
    <property type="match status" value="1"/>
</dbReference>
<dbReference type="Gene3D" id="3.30.565.10">
    <property type="entry name" value="Histidine kinase-like ATPase, C-terminal domain"/>
    <property type="match status" value="1"/>
</dbReference>
<evidence type="ECO:0000256" key="12">
    <source>
        <dbReference type="ARBA" id="ARBA00023136"/>
    </source>
</evidence>
<evidence type="ECO:0000259" key="14">
    <source>
        <dbReference type="PROSITE" id="PS50109"/>
    </source>
</evidence>
<dbReference type="Proteomes" id="UP000307244">
    <property type="component" value="Unassembled WGS sequence"/>
</dbReference>
<evidence type="ECO:0000256" key="11">
    <source>
        <dbReference type="ARBA" id="ARBA00023012"/>
    </source>
</evidence>
<feature type="domain" description="PAS" evidence="15">
    <location>
        <begin position="109"/>
        <end position="153"/>
    </location>
</feature>
<dbReference type="InterPro" id="IPR036890">
    <property type="entry name" value="HATPase_C_sf"/>
</dbReference>
<dbReference type="PROSITE" id="PS50109">
    <property type="entry name" value="HIS_KIN"/>
    <property type="match status" value="1"/>
</dbReference>
<name>A0A4U1CLK0_9SPHI</name>
<keyword evidence="7" id="KW-0547">Nucleotide-binding</keyword>
<comment type="caution">
    <text evidence="17">The sequence shown here is derived from an EMBL/GenBank/DDBJ whole genome shotgun (WGS) entry which is preliminary data.</text>
</comment>
<evidence type="ECO:0000313" key="17">
    <source>
        <dbReference type="EMBL" id="TKC08691.1"/>
    </source>
</evidence>
<dbReference type="SMART" id="SM00387">
    <property type="entry name" value="HATPase_c"/>
    <property type="match status" value="1"/>
</dbReference>
<evidence type="ECO:0000256" key="1">
    <source>
        <dbReference type="ARBA" id="ARBA00000085"/>
    </source>
</evidence>
<dbReference type="GO" id="GO:0005524">
    <property type="term" value="F:ATP binding"/>
    <property type="evidence" value="ECO:0007669"/>
    <property type="project" value="UniProtKB-KW"/>
</dbReference>
<dbReference type="PROSITE" id="PS50885">
    <property type="entry name" value="HAMP"/>
    <property type="match status" value="1"/>
</dbReference>
<accession>A0A4U1CLK0</accession>
<keyword evidence="11" id="KW-0902">Two-component regulatory system</keyword>
<dbReference type="GO" id="GO:0006355">
    <property type="term" value="P:regulation of DNA-templated transcription"/>
    <property type="evidence" value="ECO:0007669"/>
    <property type="project" value="InterPro"/>
</dbReference>
<dbReference type="GO" id="GO:0004673">
    <property type="term" value="F:protein histidine kinase activity"/>
    <property type="evidence" value="ECO:0007669"/>
    <property type="project" value="UniProtKB-EC"/>
</dbReference>
<evidence type="ECO:0000256" key="2">
    <source>
        <dbReference type="ARBA" id="ARBA00004141"/>
    </source>
</evidence>
<dbReference type="InterPro" id="IPR003660">
    <property type="entry name" value="HAMP_dom"/>
</dbReference>
<dbReference type="PRINTS" id="PR00344">
    <property type="entry name" value="BCTRLSENSOR"/>
</dbReference>
<dbReference type="RefSeq" id="WP_136834111.1">
    <property type="nucleotide sequence ID" value="NZ_SWBQ01000001.1"/>
</dbReference>
<keyword evidence="5" id="KW-0808">Transferase</keyword>
<keyword evidence="10 13" id="KW-1133">Transmembrane helix</keyword>
<protein>
    <recommendedName>
        <fullName evidence="3">histidine kinase</fullName>
        <ecNumber evidence="3">2.7.13.3</ecNumber>
    </recommendedName>
</protein>
<evidence type="ECO:0000256" key="3">
    <source>
        <dbReference type="ARBA" id="ARBA00012438"/>
    </source>
</evidence>
<comment type="subcellular location">
    <subcellularLocation>
        <location evidence="2">Membrane</location>
        <topology evidence="2">Multi-pass membrane protein</topology>
    </subcellularLocation>
</comment>
<feature type="domain" description="HAMP" evidence="16">
    <location>
        <begin position="52"/>
        <end position="104"/>
    </location>
</feature>
<dbReference type="Pfam" id="PF00989">
    <property type="entry name" value="PAS"/>
    <property type="match status" value="1"/>
</dbReference>
<evidence type="ECO:0000256" key="7">
    <source>
        <dbReference type="ARBA" id="ARBA00022741"/>
    </source>
</evidence>
<keyword evidence="18" id="KW-1185">Reference proteome</keyword>
<comment type="catalytic activity">
    <reaction evidence="1">
        <text>ATP + protein L-histidine = ADP + protein N-phospho-L-histidine.</text>
        <dbReference type="EC" id="2.7.13.3"/>
    </reaction>
</comment>
<proteinExistence type="predicted"/>
<evidence type="ECO:0000256" key="13">
    <source>
        <dbReference type="SAM" id="Phobius"/>
    </source>
</evidence>
<dbReference type="OrthoDB" id="1931120at2"/>
<keyword evidence="6 13" id="KW-0812">Transmembrane</keyword>
<dbReference type="GO" id="GO:0000156">
    <property type="term" value="F:phosphorelay response regulator activity"/>
    <property type="evidence" value="ECO:0007669"/>
    <property type="project" value="TreeGrafter"/>
</dbReference>
<dbReference type="InterPro" id="IPR005467">
    <property type="entry name" value="His_kinase_dom"/>
</dbReference>
<dbReference type="EC" id="2.7.13.3" evidence="3"/>
<feature type="transmembrane region" description="Helical" evidence="13">
    <location>
        <begin position="31"/>
        <end position="51"/>
    </location>
</feature>